<dbReference type="RefSeq" id="WP_343896262.1">
    <property type="nucleotide sequence ID" value="NZ_BAAAFZ010000047.1"/>
</dbReference>
<dbReference type="Proteomes" id="UP001501588">
    <property type="component" value="Unassembled WGS sequence"/>
</dbReference>
<accession>A0ABN1FGE2</accession>
<keyword evidence="2" id="KW-1185">Reference proteome</keyword>
<gene>
    <name evidence="1" type="ORF">GCM10009416_30980</name>
</gene>
<comment type="caution">
    <text evidence="1">The sequence shown here is derived from an EMBL/GenBank/DDBJ whole genome shotgun (WGS) entry which is preliminary data.</text>
</comment>
<reference evidence="1 2" key="1">
    <citation type="journal article" date="2019" name="Int. J. Syst. Evol. Microbiol.">
        <title>The Global Catalogue of Microorganisms (GCM) 10K type strain sequencing project: providing services to taxonomists for standard genome sequencing and annotation.</title>
        <authorList>
            <consortium name="The Broad Institute Genomics Platform"/>
            <consortium name="The Broad Institute Genome Sequencing Center for Infectious Disease"/>
            <person name="Wu L."/>
            <person name="Ma J."/>
        </authorList>
    </citation>
    <scope>NUCLEOTIDE SEQUENCE [LARGE SCALE GENOMIC DNA]</scope>
    <source>
        <strain evidence="1 2">JCM 9933</strain>
    </source>
</reference>
<sequence length="310" mass="31654">MSPASPLLAALLRAALPGLRTLDLGPPTLFPWLPDALCGAVADADALPPAEAALLRRFRHPDGRPLVGFDPAADAALLAGAPAAWGDAPERLVRFAATPPPSGLPADALLLLPTDADLPSGPPRARILLLLGAGEAVERHDLLVPPARLDAIHAALRRAAEALAGGAAQGGRWSARALAIADGMASVALLPEEGQTHRPPLSIPAAALIHDAPAPAGRDGLELPGTGRVRLLLGAPPAGRLRAVLRGEGTHRAALFGDGRRLPATVVEHRSGETILEAERWPPGGAGVPVLGVAVPAPAHAVLLRLELLP</sequence>
<name>A0ABN1FGE2_9PROT</name>
<evidence type="ECO:0000313" key="1">
    <source>
        <dbReference type="EMBL" id="GAA0590234.1"/>
    </source>
</evidence>
<evidence type="ECO:0000313" key="2">
    <source>
        <dbReference type="Proteomes" id="UP001501588"/>
    </source>
</evidence>
<dbReference type="EMBL" id="BAAAFZ010000047">
    <property type="protein sequence ID" value="GAA0590234.1"/>
    <property type="molecule type" value="Genomic_DNA"/>
</dbReference>
<proteinExistence type="predicted"/>
<organism evidence="1 2">
    <name type="scientific">Craurococcus roseus</name>
    <dbReference type="NCBI Taxonomy" id="77585"/>
    <lineage>
        <taxon>Bacteria</taxon>
        <taxon>Pseudomonadati</taxon>
        <taxon>Pseudomonadota</taxon>
        <taxon>Alphaproteobacteria</taxon>
        <taxon>Acetobacterales</taxon>
        <taxon>Acetobacteraceae</taxon>
        <taxon>Craurococcus</taxon>
    </lineage>
</organism>
<protein>
    <submittedName>
        <fullName evidence="1">Uncharacterized protein</fullName>
    </submittedName>
</protein>